<accession>A0A8S3WXZ2</accession>
<gene>
    <name evidence="2" type="ORF">PAPOLLO_LOCUS10467</name>
</gene>
<evidence type="ECO:0000313" key="3">
    <source>
        <dbReference type="Proteomes" id="UP000691718"/>
    </source>
</evidence>
<reference evidence="2" key="1">
    <citation type="submission" date="2021-04" db="EMBL/GenBank/DDBJ databases">
        <authorList>
            <person name="Tunstrom K."/>
        </authorList>
    </citation>
    <scope>NUCLEOTIDE SEQUENCE</scope>
</reference>
<comment type="caution">
    <text evidence="2">The sequence shown here is derived from an EMBL/GenBank/DDBJ whole genome shotgun (WGS) entry which is preliminary data.</text>
</comment>
<dbReference type="Proteomes" id="UP000691718">
    <property type="component" value="Unassembled WGS sequence"/>
</dbReference>
<feature type="signal peptide" evidence="1">
    <location>
        <begin position="1"/>
        <end position="19"/>
    </location>
</feature>
<keyword evidence="1" id="KW-0732">Signal</keyword>
<sequence length="132" mass="15448">MRQLYLSLLSILIFLLSSAKCSDLGRDGFNFYKDYLRARSDDNIGEEPLPERMSYFYRTPVQIYSGLLPNADQAQRKRTRNVFKNRMLNKELWIGEAPNKRSSKIALSFMLHSKQPYHTTNNISGEDMELYV</sequence>
<evidence type="ECO:0000313" key="2">
    <source>
        <dbReference type="EMBL" id="CAG4982545.1"/>
    </source>
</evidence>
<protein>
    <submittedName>
        <fullName evidence="2">(apollo) hypothetical protein</fullName>
    </submittedName>
</protein>
<feature type="chain" id="PRO_5035912715" evidence="1">
    <location>
        <begin position="20"/>
        <end position="132"/>
    </location>
</feature>
<dbReference type="AlphaFoldDB" id="A0A8S3WXZ2"/>
<organism evidence="2 3">
    <name type="scientific">Parnassius apollo</name>
    <name type="common">Apollo butterfly</name>
    <name type="synonym">Papilio apollo</name>
    <dbReference type="NCBI Taxonomy" id="110799"/>
    <lineage>
        <taxon>Eukaryota</taxon>
        <taxon>Metazoa</taxon>
        <taxon>Ecdysozoa</taxon>
        <taxon>Arthropoda</taxon>
        <taxon>Hexapoda</taxon>
        <taxon>Insecta</taxon>
        <taxon>Pterygota</taxon>
        <taxon>Neoptera</taxon>
        <taxon>Endopterygota</taxon>
        <taxon>Lepidoptera</taxon>
        <taxon>Glossata</taxon>
        <taxon>Ditrysia</taxon>
        <taxon>Papilionoidea</taxon>
        <taxon>Papilionidae</taxon>
        <taxon>Parnassiinae</taxon>
        <taxon>Parnassini</taxon>
        <taxon>Parnassius</taxon>
        <taxon>Parnassius</taxon>
    </lineage>
</organism>
<proteinExistence type="predicted"/>
<dbReference type="EMBL" id="CAJQZP010000746">
    <property type="protein sequence ID" value="CAG4982545.1"/>
    <property type="molecule type" value="Genomic_DNA"/>
</dbReference>
<evidence type="ECO:0000256" key="1">
    <source>
        <dbReference type="SAM" id="SignalP"/>
    </source>
</evidence>
<name>A0A8S3WXZ2_PARAO</name>
<dbReference type="OrthoDB" id="7734047at2759"/>
<keyword evidence="3" id="KW-1185">Reference proteome</keyword>